<dbReference type="GeneTree" id="ENSGT00390000012348"/>
<proteinExistence type="predicted"/>
<reference evidence="4" key="1">
    <citation type="submission" date="2018-12" db="EMBL/GenBank/DDBJ databases">
        <authorList>
            <person name="Yazar S."/>
        </authorList>
    </citation>
    <scope>NUCLEOTIDE SEQUENCE [LARGE SCALE GENOMIC DNA]</scope>
</reference>
<keyword evidence="4" id="KW-1185">Reference proteome</keyword>
<feature type="domain" description="DUF4537" evidence="2">
    <location>
        <begin position="81"/>
        <end position="218"/>
    </location>
</feature>
<dbReference type="OMA" id="DHAVNTD"/>
<dbReference type="GeneID" id="114036234"/>
<reference evidence="3" key="2">
    <citation type="submission" date="2025-08" db="UniProtKB">
        <authorList>
            <consortium name="Ensembl"/>
        </authorList>
    </citation>
    <scope>IDENTIFICATION</scope>
</reference>
<dbReference type="Proteomes" id="UP000314987">
    <property type="component" value="Unassembled WGS sequence"/>
</dbReference>
<organism evidence="3 4">
    <name type="scientific">Vombatus ursinus</name>
    <name type="common">Common wombat</name>
    <dbReference type="NCBI Taxonomy" id="29139"/>
    <lineage>
        <taxon>Eukaryota</taxon>
        <taxon>Metazoa</taxon>
        <taxon>Chordata</taxon>
        <taxon>Craniata</taxon>
        <taxon>Vertebrata</taxon>
        <taxon>Euteleostomi</taxon>
        <taxon>Mammalia</taxon>
        <taxon>Metatheria</taxon>
        <taxon>Diprotodontia</taxon>
        <taxon>Vombatidae</taxon>
        <taxon>Vombatus</taxon>
    </lineage>
</organism>
<reference evidence="3" key="3">
    <citation type="submission" date="2025-09" db="UniProtKB">
        <authorList>
            <consortium name="Ensembl"/>
        </authorList>
    </citation>
    <scope>IDENTIFICATION</scope>
</reference>
<dbReference type="PANTHER" id="PTHR14343:SF3">
    <property type="entry name" value="SIMILAR TO PREDICTED GENE ICRFP703B1614Q5.5"/>
    <property type="match status" value="1"/>
</dbReference>
<gene>
    <name evidence="3" type="primary">CUNH11orf16</name>
</gene>
<accession>A0A4X2K935</accession>
<dbReference type="RefSeq" id="XP_027708481.1">
    <property type="nucleotide sequence ID" value="XM_027852680.1"/>
</dbReference>
<dbReference type="AlphaFoldDB" id="A0A4X2K935"/>
<name>A0A4X2K935_VOMUR</name>
<feature type="region of interest" description="Disordered" evidence="1">
    <location>
        <begin position="398"/>
        <end position="423"/>
    </location>
</feature>
<evidence type="ECO:0000259" key="2">
    <source>
        <dbReference type="Pfam" id="PF15057"/>
    </source>
</evidence>
<sequence>MESLAGPWMPSLKYCSVNTAQKSPCCVNASAPGNALSACPLVLQVPCFIRHHSAARCAWGRPDLYRTDLQGKGARLEYGDTSVLARRESDGFYYRAQIKQTPELGRRGKLLVEFEAPHSTDTKSSGPLQSTTTEDVIQHSRALEHSLLPGDKVLAPWEPKQERYGPGTVVQGLETRDPQRASEDEEITVCFWNGKMVKVPLGVAIWIPPACWEKAVEMLHKPLDSSWPKPGEHLCTIPWTPRCPLLGSTLGYTVEGLLLGSFLCPSQHLYPKPHNHCPLLPNGCLCCCSLACSTWWPLTRTLEDTTGDPLDADPKATAQLLELDNPRDKKVAAHVCVGVTSSSSSSSSYSFSSEEEDLGSDLKKALPQRIMVDSTVNTDTSLFEKPLRQKVLSQPPWKYWKRNGLEPGQRKPGKESLRKLIDT</sequence>
<evidence type="ECO:0000313" key="3">
    <source>
        <dbReference type="Ensembl" id="ENSVURP00010006596.1"/>
    </source>
</evidence>
<dbReference type="InterPro" id="IPR032770">
    <property type="entry name" value="DUF4537"/>
</dbReference>
<dbReference type="Ensembl" id="ENSVURT00010007453.1">
    <property type="protein sequence ID" value="ENSVURP00010006596.1"/>
    <property type="gene ID" value="ENSVURG00010005118.1"/>
</dbReference>
<evidence type="ECO:0000256" key="1">
    <source>
        <dbReference type="SAM" id="MobiDB-lite"/>
    </source>
</evidence>
<evidence type="ECO:0000313" key="4">
    <source>
        <dbReference type="Proteomes" id="UP000314987"/>
    </source>
</evidence>
<dbReference type="CTD" id="103175088"/>
<dbReference type="Pfam" id="PF15057">
    <property type="entry name" value="DUF4537"/>
    <property type="match status" value="1"/>
</dbReference>
<dbReference type="PANTHER" id="PTHR14343">
    <property type="entry name" value="VWFA DOMAIN-CONTAINING PROTEIN"/>
    <property type="match status" value="1"/>
</dbReference>
<protein>
    <recommendedName>
        <fullName evidence="2">DUF4537 domain-containing protein</fullName>
    </recommendedName>
</protein>
<feature type="compositionally biased region" description="Basic and acidic residues" evidence="1">
    <location>
        <begin position="408"/>
        <end position="423"/>
    </location>
</feature>